<organism evidence="1 2">
    <name type="scientific">Alloalcanivorax profundimaris</name>
    <dbReference type="NCBI Taxonomy" id="2735259"/>
    <lineage>
        <taxon>Bacteria</taxon>
        <taxon>Pseudomonadati</taxon>
        <taxon>Pseudomonadota</taxon>
        <taxon>Gammaproteobacteria</taxon>
        <taxon>Oceanospirillales</taxon>
        <taxon>Alcanivoracaceae</taxon>
        <taxon>Alloalcanivorax</taxon>
    </lineage>
</organism>
<dbReference type="RefSeq" id="WP_194865201.1">
    <property type="nucleotide sequence ID" value="NZ_ARXX01000030.1"/>
</dbReference>
<dbReference type="Proteomes" id="UP000662703">
    <property type="component" value="Unassembled WGS sequence"/>
</dbReference>
<dbReference type="EMBL" id="ARXX01000030">
    <property type="protein sequence ID" value="MBF5056816.1"/>
    <property type="molecule type" value="Genomic_DNA"/>
</dbReference>
<proteinExistence type="predicted"/>
<accession>A0ABS0ART5</accession>
<protein>
    <submittedName>
        <fullName evidence="1">Uncharacterized protein</fullName>
    </submittedName>
</protein>
<keyword evidence="2" id="KW-1185">Reference proteome</keyword>
<name>A0ABS0ART5_9GAMM</name>
<reference evidence="1 2" key="1">
    <citation type="submission" date="2012-09" db="EMBL/GenBank/DDBJ databases">
        <title>Genome Sequence of alkane-degrading Bacterium Alcanivorax sp. 521-1.</title>
        <authorList>
            <person name="Lai Q."/>
            <person name="Shao Z."/>
        </authorList>
    </citation>
    <scope>NUCLEOTIDE SEQUENCE [LARGE SCALE GENOMIC DNA]</scope>
    <source>
        <strain evidence="1 2">521-1</strain>
    </source>
</reference>
<comment type="caution">
    <text evidence="1">The sequence shown here is derived from an EMBL/GenBank/DDBJ whole genome shotgun (WGS) entry which is preliminary data.</text>
</comment>
<sequence>MITSTTRGMKTITAPAFCYLVLVLSALLLSTVARAESGLTPERYVLLDQKIKRLTVDGMAARLSALRQAPYDRDGQTALSHTVQERIGDALKEQGLTMTGLLNYGARHSDSISAWLDEHASYQAIYDDIARERERLAGQLQAIQE</sequence>
<evidence type="ECO:0000313" key="1">
    <source>
        <dbReference type="EMBL" id="MBF5056816.1"/>
    </source>
</evidence>
<gene>
    <name evidence="1" type="ORF">Y5W_02110</name>
</gene>
<evidence type="ECO:0000313" key="2">
    <source>
        <dbReference type="Proteomes" id="UP000662703"/>
    </source>
</evidence>